<accession>A0A167V9L5</accession>
<dbReference type="AlphaFoldDB" id="A0A167V9L5"/>
<gene>
    <name evidence="1" type="ORF">LEL_10712</name>
</gene>
<reference evidence="1 2" key="1">
    <citation type="journal article" date="2016" name="Genome Biol. Evol.">
        <title>Divergent and convergent evolution of fungal pathogenicity.</title>
        <authorList>
            <person name="Shang Y."/>
            <person name="Xiao G."/>
            <person name="Zheng P."/>
            <person name="Cen K."/>
            <person name="Zhan S."/>
            <person name="Wang C."/>
        </authorList>
    </citation>
    <scope>NUCLEOTIDE SEQUENCE [LARGE SCALE GENOMIC DNA]</scope>
    <source>
        <strain evidence="1 2">RCEF 1005</strain>
    </source>
</reference>
<dbReference type="OrthoDB" id="4869816at2759"/>
<protein>
    <submittedName>
        <fullName evidence="1">Uncharacterized protein</fullName>
    </submittedName>
</protein>
<dbReference type="Proteomes" id="UP000076881">
    <property type="component" value="Unassembled WGS sequence"/>
</dbReference>
<name>A0A167V9L5_CORDF</name>
<proteinExistence type="predicted"/>
<evidence type="ECO:0000313" key="2">
    <source>
        <dbReference type="Proteomes" id="UP000076881"/>
    </source>
</evidence>
<organism evidence="1 2">
    <name type="scientific">Akanthomyces lecanii RCEF 1005</name>
    <dbReference type="NCBI Taxonomy" id="1081108"/>
    <lineage>
        <taxon>Eukaryota</taxon>
        <taxon>Fungi</taxon>
        <taxon>Dikarya</taxon>
        <taxon>Ascomycota</taxon>
        <taxon>Pezizomycotina</taxon>
        <taxon>Sordariomycetes</taxon>
        <taxon>Hypocreomycetidae</taxon>
        <taxon>Hypocreales</taxon>
        <taxon>Cordycipitaceae</taxon>
        <taxon>Akanthomyces</taxon>
        <taxon>Cordyceps confragosa</taxon>
    </lineage>
</organism>
<comment type="caution">
    <text evidence="1">The sequence shown here is derived from an EMBL/GenBank/DDBJ whole genome shotgun (WGS) entry which is preliminary data.</text>
</comment>
<keyword evidence="2" id="KW-1185">Reference proteome</keyword>
<dbReference type="EMBL" id="AZHF01000017">
    <property type="protein sequence ID" value="OAA62376.1"/>
    <property type="molecule type" value="Genomic_DNA"/>
</dbReference>
<evidence type="ECO:0000313" key="1">
    <source>
        <dbReference type="EMBL" id="OAA62376.1"/>
    </source>
</evidence>
<sequence>MGPERWKTASDEEFEELTADDFEKFHTGIRAHLGEDGAQAFFDEMEEIRQQRLANEPLPPSTSSPNFVRMQKLFPSEVIADFREWGLWCTCLTPDAIREETQRARDKFSLKWVEGAELDGKTPKEIATIYAKLFEGDTQALSPWLHNLCLCVDDLSIQAIQHAPPGIAHVLAIAPEFEDGEENEDEAEDERWTGTFKVAIDSLVDPLFTAIGKDSLTPYELAAGITSDQVWVHQFRKYGGFKEACSG</sequence>